<protein>
    <submittedName>
        <fullName evidence="1">Uncharacterized protein</fullName>
    </submittedName>
</protein>
<reference evidence="1" key="1">
    <citation type="journal article" date="2007" name="PLoS ONE">
        <title>The first genome sequence of an elite grapevine cultivar (Pinot noir Vitis vinifera L.): coping with a highly heterozygous genome.</title>
        <authorList>
            <person name="Velasco R."/>
            <person name="Zharkikh A."/>
            <person name="Troggio M."/>
            <person name="Cartwright D.A."/>
            <person name="Cestaro A."/>
            <person name="Pruss D."/>
            <person name="Pindo M."/>
            <person name="FitzGerald L.M."/>
            <person name="Vezzulli S."/>
            <person name="Reid J."/>
            <person name="Malacarne G."/>
            <person name="Iliev D."/>
            <person name="Coppola G."/>
            <person name="Wardell B."/>
            <person name="Micheletti D."/>
            <person name="Macalma T."/>
            <person name="Facci M."/>
            <person name="Mitchell J.T."/>
            <person name="Perazzolli M."/>
            <person name="Eldredge G."/>
            <person name="Gatto P."/>
            <person name="Oyzerski R."/>
            <person name="Moretto M."/>
            <person name="Gutin N."/>
            <person name="Stefanini M."/>
            <person name="Chen Y."/>
            <person name="Segala C."/>
            <person name="Davenport C."/>
            <person name="Dematte L."/>
            <person name="Mraz A."/>
            <person name="Battilana J."/>
            <person name="Stormo K."/>
            <person name="Costa F."/>
            <person name="Tao Q."/>
            <person name="Si-Ammour A."/>
            <person name="Harkins T."/>
            <person name="Lackey A."/>
            <person name="Perbost C."/>
            <person name="Taillon B."/>
            <person name="Stella A."/>
            <person name="Solovyev V."/>
            <person name="Fawcett J.A."/>
            <person name="Sterck L."/>
            <person name="Vandepoele K."/>
            <person name="Grando S.M."/>
            <person name="Toppo S."/>
            <person name="Moser C."/>
            <person name="Lanchbury J."/>
            <person name="Bogden R."/>
            <person name="Skolnick M."/>
            <person name="Sgaramella V."/>
            <person name="Bhatnagar S.K."/>
            <person name="Fontana P."/>
            <person name="Gutin A."/>
            <person name="Van de Peer Y."/>
            <person name="Salamini F."/>
            <person name="Viola R."/>
        </authorList>
    </citation>
    <scope>NUCLEOTIDE SEQUENCE</scope>
</reference>
<organism evidence="1">
    <name type="scientific">Vitis vinifera</name>
    <name type="common">Grape</name>
    <dbReference type="NCBI Taxonomy" id="29760"/>
    <lineage>
        <taxon>Eukaryota</taxon>
        <taxon>Viridiplantae</taxon>
        <taxon>Streptophyta</taxon>
        <taxon>Embryophyta</taxon>
        <taxon>Tracheophyta</taxon>
        <taxon>Spermatophyta</taxon>
        <taxon>Magnoliopsida</taxon>
        <taxon>eudicotyledons</taxon>
        <taxon>Gunneridae</taxon>
        <taxon>Pentapetalae</taxon>
        <taxon>rosids</taxon>
        <taxon>Vitales</taxon>
        <taxon>Vitaceae</taxon>
        <taxon>Viteae</taxon>
        <taxon>Vitis</taxon>
    </lineage>
</organism>
<accession>A5AZU6</accession>
<dbReference type="EMBL" id="AM441753">
    <property type="protein sequence ID" value="CAN73961.1"/>
    <property type="molecule type" value="Genomic_DNA"/>
</dbReference>
<proteinExistence type="predicted"/>
<gene>
    <name evidence="1" type="ORF">VITISV_034208</name>
</gene>
<sequence>MALNPELGRVRTKQRKISVEAFPHVLNSEDAPDLLFFSPAKFPLSKMSPLLSPFILIPLSTFEPPGFLPLQHRNPLHQHGNHTLHYFSCTYEASSLSSVFSLLHHQESIWIRGGLQGTQTKAQNGPTTLPKTDLELMGLSHVGFGSQNYQNQCFTPANSMNRLNRMPTD</sequence>
<evidence type="ECO:0000313" key="1">
    <source>
        <dbReference type="EMBL" id="CAN73961.1"/>
    </source>
</evidence>
<name>A5AZU6_VITVI</name>
<dbReference type="AlphaFoldDB" id="A5AZU6"/>